<keyword evidence="5 9" id="KW-1133">Transmembrane helix</keyword>
<dbReference type="Pfam" id="PF07690">
    <property type="entry name" value="MFS_1"/>
    <property type="match status" value="1"/>
</dbReference>
<protein>
    <submittedName>
        <fullName evidence="11">MFS transporter</fullName>
    </submittedName>
</protein>
<evidence type="ECO:0000256" key="3">
    <source>
        <dbReference type="ARBA" id="ARBA00022475"/>
    </source>
</evidence>
<feature type="transmembrane region" description="Helical" evidence="9">
    <location>
        <begin position="98"/>
        <end position="117"/>
    </location>
</feature>
<feature type="transmembrane region" description="Helical" evidence="9">
    <location>
        <begin position="384"/>
        <end position="402"/>
    </location>
</feature>
<organism evidence="11 12">
    <name type="scientific">Streptomyces alkaliphilus</name>
    <dbReference type="NCBI Taxonomy" id="1472722"/>
    <lineage>
        <taxon>Bacteria</taxon>
        <taxon>Bacillati</taxon>
        <taxon>Actinomycetota</taxon>
        <taxon>Actinomycetes</taxon>
        <taxon>Kitasatosporales</taxon>
        <taxon>Streptomycetaceae</taxon>
        <taxon>Streptomyces</taxon>
    </lineage>
</organism>
<keyword evidence="2" id="KW-0813">Transport</keyword>
<dbReference type="Gene3D" id="1.20.1250.20">
    <property type="entry name" value="MFS general substrate transporter like domains"/>
    <property type="match status" value="1"/>
</dbReference>
<dbReference type="GO" id="GO:0005886">
    <property type="term" value="C:plasma membrane"/>
    <property type="evidence" value="ECO:0007669"/>
    <property type="project" value="UniProtKB-SubCell"/>
</dbReference>
<dbReference type="InterPro" id="IPR020846">
    <property type="entry name" value="MFS_dom"/>
</dbReference>
<evidence type="ECO:0000256" key="6">
    <source>
        <dbReference type="ARBA" id="ARBA00023136"/>
    </source>
</evidence>
<dbReference type="PANTHER" id="PTHR42718">
    <property type="entry name" value="MAJOR FACILITATOR SUPERFAMILY MULTIDRUG TRANSPORTER MFSC"/>
    <property type="match status" value="1"/>
</dbReference>
<feature type="transmembrane region" description="Helical" evidence="9">
    <location>
        <begin position="217"/>
        <end position="238"/>
    </location>
</feature>
<dbReference type="GO" id="GO:0046677">
    <property type="term" value="P:response to antibiotic"/>
    <property type="evidence" value="ECO:0007669"/>
    <property type="project" value="UniProtKB-KW"/>
</dbReference>
<evidence type="ECO:0000256" key="5">
    <source>
        <dbReference type="ARBA" id="ARBA00022989"/>
    </source>
</evidence>
<evidence type="ECO:0000256" key="7">
    <source>
        <dbReference type="ARBA" id="ARBA00023251"/>
    </source>
</evidence>
<dbReference type="PANTHER" id="PTHR42718:SF46">
    <property type="entry name" value="BLR6921 PROTEIN"/>
    <property type="match status" value="1"/>
</dbReference>
<feature type="transmembrane region" description="Helical" evidence="9">
    <location>
        <begin position="160"/>
        <end position="178"/>
    </location>
</feature>
<feature type="transmembrane region" description="Helical" evidence="9">
    <location>
        <begin position="129"/>
        <end position="148"/>
    </location>
</feature>
<dbReference type="EMBL" id="VKHT01000329">
    <property type="protein sequence ID" value="MBB0244854.1"/>
    <property type="molecule type" value="Genomic_DNA"/>
</dbReference>
<evidence type="ECO:0000256" key="2">
    <source>
        <dbReference type="ARBA" id="ARBA00022448"/>
    </source>
</evidence>
<feature type="transmembrane region" description="Helical" evidence="9">
    <location>
        <begin position="281"/>
        <end position="299"/>
    </location>
</feature>
<reference evidence="12" key="1">
    <citation type="submission" date="2019-10" db="EMBL/GenBank/DDBJ databases">
        <title>Streptomyces sp. nov., a novel actinobacterium isolated from alkaline environment.</title>
        <authorList>
            <person name="Golinska P."/>
        </authorList>
    </citation>
    <scope>NUCLEOTIDE SEQUENCE [LARGE SCALE GENOMIC DNA]</scope>
    <source>
        <strain evidence="12">DSM 42118</strain>
    </source>
</reference>
<proteinExistence type="predicted"/>
<sequence length="515" mass="52111">MTAPGSAPEAATEAGPAHRAGIASGSVRVPAVGGTRTDPAPSAGRGTATEGETGTGSGARRWWALAAVAIGQLMIAADATVLHIALPSVQPDLGLGDGIRHWPITAFALAYAGLLLLGGRLSRLLGLRTCLLIGLGGFAAASLLAGSARNPETLIVARGLQGAFGALYTPSALALLGTTFTAPSDRARAFGVYGTIMGSSSAVGLVLGGTLTEWAGWRWSLLVAVPIAFIALAGVLLTVRADTPGDRGRLDVPGALLGTAGLIALVHGFGRTATAGWGDPLTPLLLALGAGLLIAFVRVQRRSPHPLLPLRLFADRRRVVSYLSVFAMAMGTFAGFFLLTFALQDARGLDPLRTGLAFLPYPLAVIIGVRYLRRLLERAAPHRLLAPGLLLTGAGLAFLPALGPNSPYPTHILPIFVLLGLGGAAVLVTANSTATRDAGPDTAVAGALVMVSMQTGSAFGVAGLGAVAAATAGGDSVADVLHGYGIAGLVATGLLAGVAALVLILSRTRTDSRFT</sequence>
<feature type="compositionally biased region" description="Low complexity" evidence="8">
    <location>
        <begin position="42"/>
        <end position="52"/>
    </location>
</feature>
<dbReference type="GO" id="GO:0022857">
    <property type="term" value="F:transmembrane transporter activity"/>
    <property type="evidence" value="ECO:0007669"/>
    <property type="project" value="InterPro"/>
</dbReference>
<evidence type="ECO:0000259" key="10">
    <source>
        <dbReference type="PROSITE" id="PS50850"/>
    </source>
</evidence>
<keyword evidence="3" id="KW-1003">Cell membrane</keyword>
<dbReference type="PROSITE" id="PS50850">
    <property type="entry name" value="MFS"/>
    <property type="match status" value="1"/>
</dbReference>
<name>A0A7W3Y1N5_9ACTN</name>
<dbReference type="InterPro" id="IPR036259">
    <property type="entry name" value="MFS_trans_sf"/>
</dbReference>
<feature type="transmembrane region" description="Helical" evidence="9">
    <location>
        <begin position="250"/>
        <end position="269"/>
    </location>
</feature>
<dbReference type="Proteomes" id="UP000538929">
    <property type="component" value="Unassembled WGS sequence"/>
</dbReference>
<evidence type="ECO:0000256" key="1">
    <source>
        <dbReference type="ARBA" id="ARBA00004651"/>
    </source>
</evidence>
<feature type="domain" description="Major facilitator superfamily (MFS) profile" evidence="10">
    <location>
        <begin position="64"/>
        <end position="511"/>
    </location>
</feature>
<comment type="caution">
    <text evidence="11">The sequence shown here is derived from an EMBL/GenBank/DDBJ whole genome shotgun (WGS) entry which is preliminary data.</text>
</comment>
<feature type="region of interest" description="Disordered" evidence="8">
    <location>
        <begin position="28"/>
        <end position="56"/>
    </location>
</feature>
<keyword evidence="6 9" id="KW-0472">Membrane</keyword>
<dbReference type="CDD" id="cd17321">
    <property type="entry name" value="MFS_MMR_MDR_like"/>
    <property type="match status" value="1"/>
</dbReference>
<gene>
    <name evidence="11" type="ORF">FNQ90_12235</name>
</gene>
<feature type="transmembrane region" description="Helical" evidence="9">
    <location>
        <begin position="190"/>
        <end position="211"/>
    </location>
</feature>
<dbReference type="AlphaFoldDB" id="A0A7W3Y1N5"/>
<comment type="subcellular location">
    <subcellularLocation>
        <location evidence="1">Cell membrane</location>
        <topology evidence="1">Multi-pass membrane protein</topology>
    </subcellularLocation>
</comment>
<evidence type="ECO:0000256" key="8">
    <source>
        <dbReference type="SAM" id="MobiDB-lite"/>
    </source>
</evidence>
<feature type="transmembrane region" description="Helical" evidence="9">
    <location>
        <begin position="408"/>
        <end position="430"/>
    </location>
</feature>
<feature type="transmembrane region" description="Helical" evidence="9">
    <location>
        <begin position="319"/>
        <end position="343"/>
    </location>
</feature>
<dbReference type="SUPFAM" id="SSF103473">
    <property type="entry name" value="MFS general substrate transporter"/>
    <property type="match status" value="1"/>
</dbReference>
<evidence type="ECO:0000256" key="9">
    <source>
        <dbReference type="SAM" id="Phobius"/>
    </source>
</evidence>
<evidence type="ECO:0000256" key="4">
    <source>
        <dbReference type="ARBA" id="ARBA00022692"/>
    </source>
</evidence>
<dbReference type="Gene3D" id="1.20.1720.10">
    <property type="entry name" value="Multidrug resistance protein D"/>
    <property type="match status" value="1"/>
</dbReference>
<feature type="transmembrane region" description="Helical" evidence="9">
    <location>
        <begin position="442"/>
        <end position="469"/>
    </location>
</feature>
<dbReference type="InterPro" id="IPR011701">
    <property type="entry name" value="MFS"/>
</dbReference>
<feature type="transmembrane region" description="Helical" evidence="9">
    <location>
        <begin position="481"/>
        <end position="505"/>
    </location>
</feature>
<accession>A0A7W3Y1N5</accession>
<evidence type="ECO:0000313" key="12">
    <source>
        <dbReference type="Proteomes" id="UP000538929"/>
    </source>
</evidence>
<keyword evidence="4 9" id="KW-0812">Transmembrane</keyword>
<keyword evidence="7" id="KW-0046">Antibiotic resistance</keyword>
<keyword evidence="12" id="KW-1185">Reference proteome</keyword>
<feature type="transmembrane region" description="Helical" evidence="9">
    <location>
        <begin position="62"/>
        <end position="86"/>
    </location>
</feature>
<evidence type="ECO:0000313" key="11">
    <source>
        <dbReference type="EMBL" id="MBB0244854.1"/>
    </source>
</evidence>
<feature type="transmembrane region" description="Helical" evidence="9">
    <location>
        <begin position="355"/>
        <end position="372"/>
    </location>
</feature>